<evidence type="ECO:0000256" key="3">
    <source>
        <dbReference type="PROSITE-ProRule" id="PRU00221"/>
    </source>
</evidence>
<reference evidence="6" key="1">
    <citation type="submission" date="2016-12" db="EMBL/GenBank/DDBJ databases">
        <title>Comparative genomics of four Isosphaeraceae planctomycetes: a common pool of plasmids and glycoside hydrolase genes.</title>
        <authorList>
            <person name="Ivanova A."/>
        </authorList>
    </citation>
    <scope>NUCLEOTIDE SEQUENCE [LARGE SCALE GENOMIC DNA]</scope>
    <source>
        <strain evidence="6">PX4</strain>
    </source>
</reference>
<dbReference type="RefSeq" id="WP_076343376.1">
    <property type="nucleotide sequence ID" value="NZ_CP019082.1"/>
</dbReference>
<dbReference type="OrthoDB" id="500858at2"/>
<dbReference type="Pfam" id="PF00400">
    <property type="entry name" value="WD40"/>
    <property type="match status" value="13"/>
</dbReference>
<feature type="repeat" description="WD" evidence="3">
    <location>
        <begin position="681"/>
        <end position="713"/>
    </location>
</feature>
<dbReference type="CDD" id="cd07341">
    <property type="entry name" value="M56_BlaR1_MecR1_like"/>
    <property type="match status" value="1"/>
</dbReference>
<feature type="repeat" description="WD" evidence="3">
    <location>
        <begin position="1283"/>
        <end position="1321"/>
    </location>
</feature>
<feature type="repeat" description="WD" evidence="3">
    <location>
        <begin position="974"/>
        <end position="1015"/>
    </location>
</feature>
<dbReference type="InterPro" id="IPR019775">
    <property type="entry name" value="WD40_repeat_CS"/>
</dbReference>
<feature type="repeat" description="WD" evidence="3">
    <location>
        <begin position="591"/>
        <end position="632"/>
    </location>
</feature>
<evidence type="ECO:0000256" key="1">
    <source>
        <dbReference type="ARBA" id="ARBA00022574"/>
    </source>
</evidence>
<feature type="repeat" description="WD" evidence="3">
    <location>
        <begin position="465"/>
        <end position="506"/>
    </location>
</feature>
<feature type="repeat" description="WD" evidence="3">
    <location>
        <begin position="507"/>
        <end position="548"/>
    </location>
</feature>
<dbReference type="STRING" id="1387353.BSF38_00576"/>
<feature type="repeat" description="WD" evidence="3">
    <location>
        <begin position="1064"/>
        <end position="1105"/>
    </location>
</feature>
<dbReference type="InterPro" id="IPR036322">
    <property type="entry name" value="WD40_repeat_dom_sf"/>
</dbReference>
<feature type="repeat" description="WD" evidence="3">
    <location>
        <begin position="639"/>
        <end position="680"/>
    </location>
</feature>
<keyword evidence="6" id="KW-1185">Reference proteome</keyword>
<dbReference type="Proteomes" id="UP000186309">
    <property type="component" value="Chromosome"/>
</dbReference>
<dbReference type="InterPro" id="IPR015943">
    <property type="entry name" value="WD40/YVTN_repeat-like_dom_sf"/>
</dbReference>
<dbReference type="PROSITE" id="PS50082">
    <property type="entry name" value="WD_REPEATS_2"/>
    <property type="match status" value="12"/>
</dbReference>
<name>A0A1U7CJQ5_9BACT</name>
<dbReference type="PRINTS" id="PR00320">
    <property type="entry name" value="GPROTEINBRPT"/>
</dbReference>
<dbReference type="PROSITE" id="PS50294">
    <property type="entry name" value="WD_REPEATS_REGION"/>
    <property type="match status" value="12"/>
</dbReference>
<sequence length="1321" mass="138525">MISIEILNAWGEAWTGAMGRALLDSSGLLVVVLVVWLPLRRRISAQLAHGMFCLVLLRLAVPQALPWPSWLPAPSVRRVVERTAAWAWQPGDKVVEPPVATALIPPPVEPTDFELPTTGDLVASPTEAPPTAVAGAVRDASPPVRASSSTLSPRAWLMIAWGAISLVLLGRFGRSALATRALIRDALPVDPEWMPVDVGALEAAVGVRRPVQWAVSPRLRTPAVGGLFRPTVVLPPDLEDGLTQQQLRWVLLHELAHVRRGDLWVVMAQRLVQSVFFFHPAVHVANWVIDQLREYACDDEALAASQAPRRDCGEGFLTVAGRSVESEPASASVLGLFESRMVIRRRLVRILDPDREVHARLSIRSSIALFAAAAVVVAFGRTPEASARPRDRLDLASNRPGATIEPEPAAYRPGEIWHREAAPAAARSSVLAMAYSADGSLLATAGEGSLIVLRDVRSGQVVSRLSGHADAVSCLAFSADGKTLASGGYDATVRLWDVAGGRSLAVLKGHANWIFGLAFAPDGETVASAGHDKSIRLWSVPDGRERAVLLGSTGSVRALAFSADGRTIASGGADRIVTLWDVAEETPRGRLEGHRGTIRALAFAPGGSGSGLRLASAGEDGEVRFWEAEAGRVGPIATLAGHPDMVVCLAFSPGGSMLATGGLDATVKLWNPTDGRERATLRGHHDGVSALAFAPGARQLATAGFDGVVRLWEPSPPAFSPAACWNVAGPTRGLGFSADGRALSTLGSGGIEHWDVVTGLARASSTVSKAVLDHPNGPFAVSLSGRLGAFGALDGTIRLVEIDSGRSTTELKGHKGAVVAVSFAGDERGLASVGSDGRVLLWDCKAGRGLRELDRVEGVVSSLDFSPDGVRLAAGTDRGVIVWGAEGRMTLPPDVATTRASALAFAPDGKTLAIAGTDGELRLIDFPIDGRRSYKNGVCETLAFSPDGRTLASALNNGEIALRDVRSGREIGVLRGHQGAVAELAYAPDGRSIASAGVDGAVKIWNLNARRLTARESLKPEPACPWAVVYSADGSTLAVAEGRADVPGVVTLWDVDARRPRLTLEGHARGVVAVALSPDGATVASGSFDQTVRLWDARTGAIRYVIDGLDGVVTELAFSPDGSLLATAGESGWVTLWATESGEESVRLDGFRGRVQSVGFSPDGRLVAAGGGVGDAGPNARGEVKVWTIADGKALDGFTGHTRPVVAVEFSPDGATLATGGLDETLRLWKVGDGRSRLTLSGLPGRVLSLAFAPDGRSFGWSGRNDGLVAVHETSTGAEIARLVGHSATVRDLAFSPDGSTLATAGADRSVKFWDVPKPRN</sequence>
<dbReference type="CDD" id="cd00200">
    <property type="entry name" value="WD40"/>
    <property type="match status" value="2"/>
</dbReference>
<dbReference type="SUPFAM" id="SSF50978">
    <property type="entry name" value="WD40 repeat-like"/>
    <property type="match status" value="3"/>
</dbReference>
<dbReference type="SMART" id="SM00320">
    <property type="entry name" value="WD40"/>
    <property type="match status" value="19"/>
</dbReference>
<dbReference type="InterPro" id="IPR001680">
    <property type="entry name" value="WD40_rpt"/>
</dbReference>
<gene>
    <name evidence="5" type="primary">mecR1_1</name>
    <name evidence="5" type="ORF">BSF38_00576</name>
</gene>
<dbReference type="PROSITE" id="PS00678">
    <property type="entry name" value="WD_REPEATS_1"/>
    <property type="match status" value="6"/>
</dbReference>
<feature type="repeat" description="WD" evidence="3">
    <location>
        <begin position="1106"/>
        <end position="1147"/>
    </location>
</feature>
<dbReference type="KEGG" id="pbor:BSF38_00576"/>
<dbReference type="PANTHER" id="PTHR22847:SF637">
    <property type="entry name" value="WD REPEAT DOMAIN 5B"/>
    <property type="match status" value="1"/>
</dbReference>
<evidence type="ECO:0000313" key="6">
    <source>
        <dbReference type="Proteomes" id="UP000186309"/>
    </source>
</evidence>
<evidence type="ECO:0000313" key="5">
    <source>
        <dbReference type="EMBL" id="APW59162.1"/>
    </source>
</evidence>
<dbReference type="Gene3D" id="2.130.10.10">
    <property type="entry name" value="YVTN repeat-like/Quinoprotein amine dehydrogenase"/>
    <property type="match status" value="7"/>
</dbReference>
<protein>
    <submittedName>
        <fullName evidence="5">Methicillin resistance mecR1 protein</fullName>
    </submittedName>
</protein>
<organism evidence="5 6">
    <name type="scientific">Paludisphaera borealis</name>
    <dbReference type="NCBI Taxonomy" id="1387353"/>
    <lineage>
        <taxon>Bacteria</taxon>
        <taxon>Pseudomonadati</taxon>
        <taxon>Planctomycetota</taxon>
        <taxon>Planctomycetia</taxon>
        <taxon>Isosphaerales</taxon>
        <taxon>Isosphaeraceae</taxon>
        <taxon>Paludisphaera</taxon>
    </lineage>
</organism>
<dbReference type="Pfam" id="PF05569">
    <property type="entry name" value="Peptidase_M56"/>
    <property type="match status" value="1"/>
</dbReference>
<feature type="domain" description="Peptidase M56" evidence="4">
    <location>
        <begin position="20"/>
        <end position="347"/>
    </location>
</feature>
<feature type="repeat" description="WD" evidence="3">
    <location>
        <begin position="1198"/>
        <end position="1239"/>
    </location>
</feature>
<dbReference type="InterPro" id="IPR008756">
    <property type="entry name" value="Peptidase_M56"/>
</dbReference>
<keyword evidence="1 3" id="KW-0853">WD repeat</keyword>
<proteinExistence type="predicted"/>
<dbReference type="InterPro" id="IPR020472">
    <property type="entry name" value="WD40_PAC1"/>
</dbReference>
<evidence type="ECO:0000259" key="4">
    <source>
        <dbReference type="Pfam" id="PF05569"/>
    </source>
</evidence>
<accession>A0A1U7CJQ5</accession>
<dbReference type="EMBL" id="CP019082">
    <property type="protein sequence ID" value="APW59162.1"/>
    <property type="molecule type" value="Genomic_DNA"/>
</dbReference>
<dbReference type="PANTHER" id="PTHR22847">
    <property type="entry name" value="WD40 REPEAT PROTEIN"/>
    <property type="match status" value="1"/>
</dbReference>
<feature type="repeat" description="WD" evidence="3">
    <location>
        <begin position="549"/>
        <end position="582"/>
    </location>
</feature>
<evidence type="ECO:0000256" key="2">
    <source>
        <dbReference type="ARBA" id="ARBA00022737"/>
    </source>
</evidence>
<feature type="repeat" description="WD" evidence="3">
    <location>
        <begin position="811"/>
        <end position="852"/>
    </location>
</feature>
<keyword evidence="2" id="KW-0677">Repeat</keyword>